<dbReference type="InterPro" id="IPR020048">
    <property type="entry name" value="NADPH-dep_FMN_reduc_SsuE"/>
</dbReference>
<comment type="caution">
    <text evidence="5">The sequence shown here is derived from an EMBL/GenBank/DDBJ whole genome shotgun (WGS) entry which is preliminary data.</text>
</comment>
<dbReference type="AlphaFoldDB" id="A0A498DM90"/>
<dbReference type="InterPro" id="IPR029039">
    <property type="entry name" value="Flavoprotein-like_sf"/>
</dbReference>
<keyword evidence="6" id="KW-1185">Reference proteome</keyword>
<dbReference type="InterPro" id="IPR051814">
    <property type="entry name" value="NAD(P)H-dep_FMN_reductase"/>
</dbReference>
<keyword evidence="3 5" id="KW-0560">Oxidoreductase</keyword>
<name>A0A498DM90_9BACI</name>
<reference evidence="5 6" key="1">
    <citation type="submission" date="2018-10" db="EMBL/GenBank/DDBJ databases">
        <title>Oceanobacillus sp. YLB-02 draft genome.</title>
        <authorList>
            <person name="Yu L."/>
        </authorList>
    </citation>
    <scope>NUCLEOTIDE SEQUENCE [LARGE SCALE GENOMIC DNA]</scope>
    <source>
        <strain evidence="5 6">YLB-02</strain>
    </source>
</reference>
<proteinExistence type="predicted"/>
<evidence type="ECO:0000313" key="6">
    <source>
        <dbReference type="Proteomes" id="UP000270219"/>
    </source>
</evidence>
<keyword evidence="1" id="KW-0285">Flavoprotein</keyword>
<accession>A0A498DM90</accession>
<dbReference type="Pfam" id="PF03358">
    <property type="entry name" value="FMN_red"/>
    <property type="match status" value="1"/>
</dbReference>
<protein>
    <submittedName>
        <fullName evidence="5">FMN reductase (NADPH)</fullName>
        <ecNumber evidence="5">1.5.1.38</ecNumber>
    </submittedName>
</protein>
<evidence type="ECO:0000256" key="3">
    <source>
        <dbReference type="ARBA" id="ARBA00023002"/>
    </source>
</evidence>
<dbReference type="EC" id="1.5.1.38" evidence="5"/>
<dbReference type="NCBIfam" id="TIGR03567">
    <property type="entry name" value="FMN_reduc_SsuE"/>
    <property type="match status" value="1"/>
</dbReference>
<dbReference type="PANTHER" id="PTHR43408">
    <property type="entry name" value="FMN REDUCTASE (NADPH)"/>
    <property type="match status" value="1"/>
</dbReference>
<dbReference type="GO" id="GO:0052873">
    <property type="term" value="F:FMN reductase (NADPH) activity"/>
    <property type="evidence" value="ECO:0007669"/>
    <property type="project" value="UniProtKB-EC"/>
</dbReference>
<evidence type="ECO:0000259" key="4">
    <source>
        <dbReference type="Pfam" id="PF03358"/>
    </source>
</evidence>
<dbReference type="OrthoDB" id="1643408at2"/>
<evidence type="ECO:0000313" key="5">
    <source>
        <dbReference type="EMBL" id="RLL44892.1"/>
    </source>
</evidence>
<dbReference type="EMBL" id="RCHR01000003">
    <property type="protein sequence ID" value="RLL44892.1"/>
    <property type="molecule type" value="Genomic_DNA"/>
</dbReference>
<dbReference type="SUPFAM" id="SSF52218">
    <property type="entry name" value="Flavoproteins"/>
    <property type="match status" value="1"/>
</dbReference>
<sequence>MSDIVIISGSPSLESRSDKVLHYLGSLVESEGLSVQYISVKEISPDVLLGAKFDDVEVLRVKASLIAARGVIVGSPVYKGAYSGVLKALLDVLPQDILKHTPVLPLMTGGSSSHLLALEYALKPVLSSLKAHNLKGLYLQDKQIDKHSAIPIIDDDLLQRSKKQLHYFIELVNNHSLALYQPTN</sequence>
<gene>
    <name evidence="5" type="primary">ssuE</name>
    <name evidence="5" type="ORF">D8M04_08400</name>
</gene>
<dbReference type="InterPro" id="IPR005025">
    <property type="entry name" value="FMN_Rdtase-like_dom"/>
</dbReference>
<dbReference type="GO" id="GO:0046306">
    <property type="term" value="P:alkanesulfonate catabolic process"/>
    <property type="evidence" value="ECO:0007669"/>
    <property type="project" value="InterPro"/>
</dbReference>
<evidence type="ECO:0000256" key="1">
    <source>
        <dbReference type="ARBA" id="ARBA00022630"/>
    </source>
</evidence>
<evidence type="ECO:0000256" key="2">
    <source>
        <dbReference type="ARBA" id="ARBA00022643"/>
    </source>
</evidence>
<dbReference type="Gene3D" id="3.40.50.360">
    <property type="match status" value="1"/>
</dbReference>
<dbReference type="Proteomes" id="UP000270219">
    <property type="component" value="Unassembled WGS sequence"/>
</dbReference>
<keyword evidence="2" id="KW-0288">FMN</keyword>
<feature type="domain" description="NADPH-dependent FMN reductase-like" evidence="4">
    <location>
        <begin position="4"/>
        <end position="137"/>
    </location>
</feature>
<organism evidence="5 6">
    <name type="scientific">Oceanobacillus piezotolerans</name>
    <dbReference type="NCBI Taxonomy" id="2448030"/>
    <lineage>
        <taxon>Bacteria</taxon>
        <taxon>Bacillati</taxon>
        <taxon>Bacillota</taxon>
        <taxon>Bacilli</taxon>
        <taxon>Bacillales</taxon>
        <taxon>Bacillaceae</taxon>
        <taxon>Oceanobacillus</taxon>
    </lineage>
</organism>
<dbReference type="PANTHER" id="PTHR43408:SF1">
    <property type="entry name" value="FMN REDUCTASE (NADPH)"/>
    <property type="match status" value="1"/>
</dbReference>
<dbReference type="RefSeq" id="WP_121522482.1">
    <property type="nucleotide sequence ID" value="NZ_RCHR01000003.1"/>
</dbReference>